<dbReference type="InterPro" id="IPR011576">
    <property type="entry name" value="Pyridox_Oxase_N"/>
</dbReference>
<feature type="binding site" evidence="6">
    <location>
        <position position="118"/>
    </location>
    <ligand>
        <name>substrate</name>
    </ligand>
</feature>
<dbReference type="Pfam" id="PF10590">
    <property type="entry name" value="PNP_phzG_C"/>
    <property type="match status" value="1"/>
</dbReference>
<keyword evidence="10" id="KW-1185">Reference proteome</keyword>
<dbReference type="PANTHER" id="PTHR10851:SF0">
    <property type="entry name" value="PYRIDOXINE-5'-PHOSPHATE OXIDASE"/>
    <property type="match status" value="1"/>
</dbReference>
<gene>
    <name evidence="6" type="primary">pdxH</name>
    <name evidence="9" type="ORF">DFR51_1131</name>
</gene>
<feature type="binding site" evidence="6">
    <location>
        <begin position="48"/>
        <end position="53"/>
    </location>
    <ligand>
        <name>FMN</name>
        <dbReference type="ChEBI" id="CHEBI:58210"/>
    </ligand>
</feature>
<comment type="catalytic activity">
    <reaction evidence="6">
        <text>pyridoxamine 5'-phosphate + O2 + H2O = pyridoxal 5'-phosphate + H2O2 + NH4(+)</text>
        <dbReference type="Rhea" id="RHEA:15817"/>
        <dbReference type="ChEBI" id="CHEBI:15377"/>
        <dbReference type="ChEBI" id="CHEBI:15379"/>
        <dbReference type="ChEBI" id="CHEBI:16240"/>
        <dbReference type="ChEBI" id="CHEBI:28938"/>
        <dbReference type="ChEBI" id="CHEBI:58451"/>
        <dbReference type="ChEBI" id="CHEBI:597326"/>
        <dbReference type="EC" id="1.4.3.5"/>
    </reaction>
</comment>
<feature type="binding site" evidence="6">
    <location>
        <begin position="127"/>
        <end position="128"/>
    </location>
    <ligand>
        <name>FMN</name>
        <dbReference type="ChEBI" id="CHEBI:58210"/>
    </ligand>
</feature>
<feature type="domain" description="Pyridoxamine 5'-phosphate oxidase N-terminal" evidence="7">
    <location>
        <begin position="21"/>
        <end position="145"/>
    </location>
</feature>
<dbReference type="SUPFAM" id="SSF50475">
    <property type="entry name" value="FMN-binding split barrel"/>
    <property type="match status" value="1"/>
</dbReference>
<dbReference type="EMBL" id="RBWX01000007">
    <property type="protein sequence ID" value="RKS91565.1"/>
    <property type="molecule type" value="Genomic_DNA"/>
</dbReference>
<dbReference type="Proteomes" id="UP000276029">
    <property type="component" value="Unassembled WGS sequence"/>
</dbReference>
<evidence type="ECO:0000313" key="9">
    <source>
        <dbReference type="EMBL" id="RKS91565.1"/>
    </source>
</evidence>
<evidence type="ECO:0000256" key="6">
    <source>
        <dbReference type="HAMAP-Rule" id="MF_01629"/>
    </source>
</evidence>
<dbReference type="PROSITE" id="PS01064">
    <property type="entry name" value="PYRIDOX_OXIDASE"/>
    <property type="match status" value="1"/>
</dbReference>
<dbReference type="NCBIfam" id="NF004231">
    <property type="entry name" value="PRK05679.1"/>
    <property type="match status" value="1"/>
</dbReference>
<dbReference type="PIRSF" id="PIRSF000190">
    <property type="entry name" value="Pyd_amn-ph_oxd"/>
    <property type="match status" value="1"/>
</dbReference>
<comment type="pathway">
    <text evidence="6">Cofactor metabolism; pyridoxal 5'-phosphate salvage; pyridoxal 5'-phosphate from pyridoxamine 5'-phosphate: step 1/1.</text>
</comment>
<dbReference type="EC" id="1.4.3.5" evidence="6"/>
<feature type="binding site" evidence="6">
    <location>
        <position position="70"/>
    </location>
    <ligand>
        <name>FMN</name>
        <dbReference type="ChEBI" id="CHEBI:58210"/>
    </ligand>
</feature>
<comment type="function">
    <text evidence="6">Catalyzes the oxidation of either pyridoxine 5'-phosphate (PNP) or pyridoxamine 5'-phosphate (PMP) into pyridoxal 5'-phosphate (PLP).</text>
</comment>
<evidence type="ECO:0000256" key="4">
    <source>
        <dbReference type="ARBA" id="ARBA00023002"/>
    </source>
</evidence>
<reference evidence="9 10" key="1">
    <citation type="submission" date="2018-10" db="EMBL/GenBank/DDBJ databases">
        <title>Genomic Encyclopedia of Type Strains, Phase IV (KMG-IV): sequencing the most valuable type-strain genomes for metagenomic binning, comparative biology and taxonomic classification.</title>
        <authorList>
            <person name="Goeker M."/>
        </authorList>
    </citation>
    <scope>NUCLEOTIDE SEQUENCE [LARGE SCALE GENOMIC DNA]</scope>
    <source>
        <strain evidence="9 10">DSM 19791</strain>
    </source>
</reference>
<keyword evidence="4 6" id="KW-0560">Oxidoreductase</keyword>
<feature type="binding site" evidence="6">
    <location>
        <begin position="178"/>
        <end position="180"/>
    </location>
    <ligand>
        <name>substrate</name>
    </ligand>
</feature>
<comment type="pathway">
    <text evidence="6">Cofactor metabolism; pyridoxal 5'-phosphate salvage; pyridoxal 5'-phosphate from pyridoxine 5'-phosphate: step 1/1.</text>
</comment>
<dbReference type="Gene3D" id="2.30.110.10">
    <property type="entry name" value="Electron Transport, Fmn-binding Protein, Chain A"/>
    <property type="match status" value="1"/>
</dbReference>
<comment type="similarity">
    <text evidence="1 6">Belongs to the pyridoxamine 5'-phosphate oxidase family.</text>
</comment>
<dbReference type="Pfam" id="PF01243">
    <property type="entry name" value="PNPOx_N"/>
    <property type="match status" value="1"/>
</dbReference>
<name>A0ABX9T2M2_SPHMI</name>
<evidence type="ECO:0000256" key="2">
    <source>
        <dbReference type="ARBA" id="ARBA00022630"/>
    </source>
</evidence>
<evidence type="ECO:0000256" key="5">
    <source>
        <dbReference type="ARBA" id="ARBA00023096"/>
    </source>
</evidence>
<comment type="catalytic activity">
    <reaction evidence="6">
        <text>pyridoxine 5'-phosphate + O2 = pyridoxal 5'-phosphate + H2O2</text>
        <dbReference type="Rhea" id="RHEA:15149"/>
        <dbReference type="ChEBI" id="CHEBI:15379"/>
        <dbReference type="ChEBI" id="CHEBI:16240"/>
        <dbReference type="ChEBI" id="CHEBI:58589"/>
        <dbReference type="ChEBI" id="CHEBI:597326"/>
        <dbReference type="EC" id="1.4.3.5"/>
    </reaction>
</comment>
<dbReference type="HAMAP" id="MF_01629">
    <property type="entry name" value="PdxH"/>
    <property type="match status" value="1"/>
</dbReference>
<proteinExistence type="inferred from homology"/>
<feature type="binding site" evidence="6">
    <location>
        <position position="110"/>
    </location>
    <ligand>
        <name>substrate</name>
    </ligand>
</feature>
<protein>
    <recommendedName>
        <fullName evidence="6">Pyridoxine/pyridoxamine 5'-phosphate oxidase</fullName>
        <ecNumber evidence="6">1.4.3.5</ecNumber>
    </recommendedName>
    <alternativeName>
        <fullName evidence="6">PNP/PMP oxidase</fullName>
        <shortName evidence="6">PNPOx</shortName>
    </alternativeName>
    <alternativeName>
        <fullName evidence="6">Pyridoxal 5'-phosphate synthase</fullName>
    </alternativeName>
</protein>
<sequence length="199" mass="22571">MKPAMTTLPDDPFELFGRWFQEASASELNDPNAMSLATADAAGRPSVRIVLLKDVDPRGFTFYTNTLSRKGRELAANPHAHLNFHWKSLRRQVRIDGAVEPVTPAEADDYFAVRPRASQIGAWASIQSQPLGDRATLEGRVAEFTAKYEGGDVPRPPHWSGYRVVPSRIEFWQDRANRLHERYIFDRDGSGWVRSMQYP</sequence>
<evidence type="ECO:0000256" key="1">
    <source>
        <dbReference type="ARBA" id="ARBA00007301"/>
    </source>
</evidence>
<keyword evidence="3 6" id="KW-0288">FMN</keyword>
<feature type="binding site" evidence="6">
    <location>
        <position position="114"/>
    </location>
    <ligand>
        <name>substrate</name>
    </ligand>
</feature>
<dbReference type="PANTHER" id="PTHR10851">
    <property type="entry name" value="PYRIDOXINE-5-PHOSPHATE OXIDASE"/>
    <property type="match status" value="1"/>
</dbReference>
<dbReference type="InterPro" id="IPR000659">
    <property type="entry name" value="Pyridox_Oxase"/>
</dbReference>
<feature type="binding site" evidence="6">
    <location>
        <position position="172"/>
    </location>
    <ligand>
        <name>FMN</name>
        <dbReference type="ChEBI" id="CHEBI:58210"/>
    </ligand>
</feature>
<dbReference type="NCBIfam" id="TIGR00558">
    <property type="entry name" value="pdxH"/>
    <property type="match status" value="1"/>
</dbReference>
<feature type="domain" description="Pyridoxine 5'-phosphate oxidase dimerisation C-terminal" evidence="8">
    <location>
        <begin position="159"/>
        <end position="199"/>
    </location>
</feature>
<feature type="binding site" evidence="6">
    <location>
        <position position="53"/>
    </location>
    <ligand>
        <name>substrate</name>
    </ligand>
</feature>
<organism evidence="9 10">
    <name type="scientific">Sphingosinicella microcystinivorans</name>
    <dbReference type="NCBI Taxonomy" id="335406"/>
    <lineage>
        <taxon>Bacteria</taxon>
        <taxon>Pseudomonadati</taxon>
        <taxon>Pseudomonadota</taxon>
        <taxon>Alphaproteobacteria</taxon>
        <taxon>Sphingomonadales</taxon>
        <taxon>Sphingosinicellaceae</taxon>
        <taxon>Sphingosinicella</taxon>
    </lineage>
</organism>
<feature type="binding site" evidence="6">
    <location>
        <position position="182"/>
    </location>
    <ligand>
        <name>FMN</name>
        <dbReference type="ChEBI" id="CHEBI:58210"/>
    </ligand>
</feature>
<evidence type="ECO:0000259" key="8">
    <source>
        <dbReference type="Pfam" id="PF10590"/>
    </source>
</evidence>
<keyword evidence="2 6" id="KW-0285">Flavoprotein</keyword>
<feature type="binding site" evidence="6">
    <location>
        <begin position="63"/>
        <end position="64"/>
    </location>
    <ligand>
        <name>FMN</name>
        <dbReference type="ChEBI" id="CHEBI:58210"/>
    </ligand>
</feature>
<evidence type="ECO:0000313" key="10">
    <source>
        <dbReference type="Proteomes" id="UP000276029"/>
    </source>
</evidence>
<accession>A0ABX9T2M2</accession>
<evidence type="ECO:0000256" key="3">
    <source>
        <dbReference type="ARBA" id="ARBA00022643"/>
    </source>
</evidence>
<dbReference type="InterPro" id="IPR019740">
    <property type="entry name" value="Pyridox_Oxase_CS"/>
</dbReference>
<evidence type="ECO:0000259" key="7">
    <source>
        <dbReference type="Pfam" id="PF01243"/>
    </source>
</evidence>
<keyword evidence="5 6" id="KW-0664">Pyridoxine biosynthesis</keyword>
<comment type="subunit">
    <text evidence="6">Homodimer.</text>
</comment>
<comment type="cofactor">
    <cofactor evidence="6">
        <name>FMN</name>
        <dbReference type="ChEBI" id="CHEBI:58210"/>
    </cofactor>
    <text evidence="6">Binds 1 FMN per subunit.</text>
</comment>
<dbReference type="InterPro" id="IPR019576">
    <property type="entry name" value="Pyridoxamine_oxidase_dimer_C"/>
</dbReference>
<dbReference type="InterPro" id="IPR012349">
    <property type="entry name" value="Split_barrel_FMN-bd"/>
</dbReference>
<comment type="caution">
    <text evidence="9">The sequence shown here is derived from an EMBL/GenBank/DDBJ whole genome shotgun (WGS) entry which is preliminary data.</text>
</comment>
<feature type="binding site" evidence="6">
    <location>
        <position position="92"/>
    </location>
    <ligand>
        <name>FMN</name>
        <dbReference type="ChEBI" id="CHEBI:58210"/>
    </ligand>
</feature>
<feature type="binding site" evidence="6">
    <location>
        <position position="69"/>
    </location>
    <ligand>
        <name>FMN</name>
        <dbReference type="ChEBI" id="CHEBI:58210"/>
    </ligand>
</feature>